<dbReference type="EMBL" id="FOLG01000012">
    <property type="protein sequence ID" value="SFC97811.1"/>
    <property type="molecule type" value="Genomic_DNA"/>
</dbReference>
<dbReference type="CDD" id="cd06588">
    <property type="entry name" value="PhnB_like"/>
    <property type="match status" value="1"/>
</dbReference>
<dbReference type="AlphaFoldDB" id="A0A1I1NJH2"/>
<accession>A0A1I1NJH2</accession>
<dbReference type="PANTHER" id="PTHR33990">
    <property type="entry name" value="PROTEIN YJDN-RELATED"/>
    <property type="match status" value="1"/>
</dbReference>
<keyword evidence="3" id="KW-1185">Reference proteome</keyword>
<sequence>MPSISPYIFFDGTCREAMTAYADILGAEILAMIPYSEAPSTEGMPDVPPEHIMHAGIRFHDQLLMASDDMPGRNKVPASTYIMVSLPETEAARTAFDRLAEGGEVLVAFGPTFWTEGFGSLRDRWGQLWMVGSDTTGV</sequence>
<evidence type="ECO:0000259" key="1">
    <source>
        <dbReference type="Pfam" id="PF06983"/>
    </source>
</evidence>
<evidence type="ECO:0000313" key="2">
    <source>
        <dbReference type="EMBL" id="SFC97811.1"/>
    </source>
</evidence>
<evidence type="ECO:0000313" key="3">
    <source>
        <dbReference type="Proteomes" id="UP000198728"/>
    </source>
</evidence>
<name>A0A1I1NJH2_9RHOB</name>
<dbReference type="Gene3D" id="3.10.180.10">
    <property type="entry name" value="2,3-Dihydroxybiphenyl 1,2-Dioxygenase, domain 1"/>
    <property type="match status" value="1"/>
</dbReference>
<gene>
    <name evidence="2" type="ORF">SAMN04488094_112109</name>
</gene>
<dbReference type="STRING" id="441112.SAMN04488094_112109"/>
<protein>
    <submittedName>
        <fullName evidence="2">PhnB protein</fullName>
    </submittedName>
</protein>
<dbReference type="SUPFAM" id="SSF54593">
    <property type="entry name" value="Glyoxalase/Bleomycin resistance protein/Dihydroxybiphenyl dioxygenase"/>
    <property type="match status" value="1"/>
</dbReference>
<dbReference type="OrthoDB" id="9795306at2"/>
<proteinExistence type="predicted"/>
<dbReference type="Pfam" id="PF06983">
    <property type="entry name" value="3-dmu-9_3-mt"/>
    <property type="match status" value="1"/>
</dbReference>
<dbReference type="Proteomes" id="UP000198728">
    <property type="component" value="Unassembled WGS sequence"/>
</dbReference>
<dbReference type="PANTHER" id="PTHR33990:SF1">
    <property type="entry name" value="PROTEIN YJDN"/>
    <property type="match status" value="1"/>
</dbReference>
<feature type="domain" description="PhnB-like" evidence="1">
    <location>
        <begin position="3"/>
        <end position="131"/>
    </location>
</feature>
<organism evidence="2 3">
    <name type="scientific">Tropicimonas isoalkanivorans</name>
    <dbReference type="NCBI Taxonomy" id="441112"/>
    <lineage>
        <taxon>Bacteria</taxon>
        <taxon>Pseudomonadati</taxon>
        <taxon>Pseudomonadota</taxon>
        <taxon>Alphaproteobacteria</taxon>
        <taxon>Rhodobacterales</taxon>
        <taxon>Roseobacteraceae</taxon>
        <taxon>Tropicimonas</taxon>
    </lineage>
</organism>
<dbReference type="InterPro" id="IPR028973">
    <property type="entry name" value="PhnB-like"/>
</dbReference>
<dbReference type="InterPro" id="IPR029068">
    <property type="entry name" value="Glyas_Bleomycin-R_OHBP_Dase"/>
</dbReference>
<dbReference type="RefSeq" id="WP_093362020.1">
    <property type="nucleotide sequence ID" value="NZ_FOLG01000012.1"/>
</dbReference>
<reference evidence="2 3" key="1">
    <citation type="submission" date="2016-10" db="EMBL/GenBank/DDBJ databases">
        <authorList>
            <person name="de Groot N.N."/>
        </authorList>
    </citation>
    <scope>NUCLEOTIDE SEQUENCE [LARGE SCALE GENOMIC DNA]</scope>
    <source>
        <strain evidence="2 3">DSM 19548</strain>
    </source>
</reference>